<dbReference type="GO" id="GO:0004644">
    <property type="term" value="F:phosphoribosylglycinamide formyltransferase activity"/>
    <property type="evidence" value="ECO:0007669"/>
    <property type="project" value="UniProtKB-UniRule"/>
</dbReference>
<evidence type="ECO:0000256" key="3">
    <source>
        <dbReference type="ARBA" id="ARBA00022755"/>
    </source>
</evidence>
<comment type="function">
    <text evidence="6">Catalyzes the transfer of a formyl group from 10-formyltetrahydrofolate to 5-phospho-ribosyl-glycinamide (GAR), producing 5-phospho-ribosyl-N-formylglycinamide (FGAR) and tetrahydrofolate.</text>
</comment>
<keyword evidence="3 6" id="KW-0658">Purine biosynthesis</keyword>
<dbReference type="GO" id="GO:0005737">
    <property type="term" value="C:cytoplasm"/>
    <property type="evidence" value="ECO:0007669"/>
    <property type="project" value="TreeGrafter"/>
</dbReference>
<reference evidence="8 9" key="1">
    <citation type="submission" date="2018-08" db="EMBL/GenBank/DDBJ databases">
        <title>Genome analysis of the thermophilic bacterium of the candidate phylum Aminicenantes from deep subsurface aquifer revealed its physiology and ecological role.</title>
        <authorList>
            <person name="Kadnikov V.V."/>
            <person name="Mardanov A.V."/>
            <person name="Beletsky A.V."/>
            <person name="Karnachuk O.V."/>
            <person name="Ravin N.V."/>
        </authorList>
    </citation>
    <scope>NUCLEOTIDE SEQUENCE [LARGE SCALE GENOMIC DNA]</scope>
    <source>
        <strain evidence="8">BY38</strain>
    </source>
</reference>
<dbReference type="PANTHER" id="PTHR43369">
    <property type="entry name" value="PHOSPHORIBOSYLGLYCINAMIDE FORMYLTRANSFERASE"/>
    <property type="match status" value="1"/>
</dbReference>
<dbReference type="InterPro" id="IPR036477">
    <property type="entry name" value="Formyl_transf_N_sf"/>
</dbReference>
<dbReference type="CDD" id="cd08645">
    <property type="entry name" value="FMT_core_GART"/>
    <property type="match status" value="1"/>
</dbReference>
<evidence type="ECO:0000256" key="5">
    <source>
        <dbReference type="ARBA" id="ARBA00047664"/>
    </source>
</evidence>
<gene>
    <name evidence="6" type="primary">purN</name>
    <name evidence="8" type="ORF">OP8BY_2342</name>
</gene>
<dbReference type="EC" id="2.1.2.2" evidence="6"/>
<comment type="similarity">
    <text evidence="4 6">Belongs to the GART family.</text>
</comment>
<comment type="catalytic activity">
    <reaction evidence="5 6">
        <text>N(1)-(5-phospho-beta-D-ribosyl)glycinamide + (6R)-10-formyltetrahydrofolate = N(2)-formyl-N(1)-(5-phospho-beta-D-ribosyl)glycinamide + (6S)-5,6,7,8-tetrahydrofolate + H(+)</text>
        <dbReference type="Rhea" id="RHEA:15053"/>
        <dbReference type="ChEBI" id="CHEBI:15378"/>
        <dbReference type="ChEBI" id="CHEBI:57453"/>
        <dbReference type="ChEBI" id="CHEBI:143788"/>
        <dbReference type="ChEBI" id="CHEBI:147286"/>
        <dbReference type="ChEBI" id="CHEBI:195366"/>
        <dbReference type="EC" id="2.1.2.2"/>
    </reaction>
</comment>
<evidence type="ECO:0000256" key="6">
    <source>
        <dbReference type="HAMAP-Rule" id="MF_01930"/>
    </source>
</evidence>
<dbReference type="Pfam" id="PF00551">
    <property type="entry name" value="Formyl_trans_N"/>
    <property type="match status" value="1"/>
</dbReference>
<keyword evidence="2 6" id="KW-0808">Transferase</keyword>
<dbReference type="EMBL" id="QUAH01000006">
    <property type="protein sequence ID" value="RFT15944.1"/>
    <property type="molecule type" value="Genomic_DNA"/>
</dbReference>
<dbReference type="Gene3D" id="3.40.50.170">
    <property type="entry name" value="Formyl transferase, N-terminal domain"/>
    <property type="match status" value="1"/>
</dbReference>
<feature type="binding site" evidence="6">
    <location>
        <begin position="6"/>
        <end position="8"/>
    </location>
    <ligand>
        <name>N(1)-(5-phospho-beta-D-ribosyl)glycinamide</name>
        <dbReference type="ChEBI" id="CHEBI:143788"/>
    </ligand>
</feature>
<dbReference type="InterPro" id="IPR004607">
    <property type="entry name" value="GART"/>
</dbReference>
<comment type="pathway">
    <text evidence="1 6">Purine metabolism; IMP biosynthesis via de novo pathway; N(2)-formyl-N(1)-(5-phospho-D-ribosyl)glycinamide from N(1)-(5-phospho-D-ribosyl)glycinamide (10-formyl THF route): step 1/1.</text>
</comment>
<feature type="binding site" evidence="6">
    <location>
        <position position="59"/>
    </location>
    <ligand>
        <name>(6R)-10-formyltetrahydrofolate</name>
        <dbReference type="ChEBI" id="CHEBI:195366"/>
    </ligand>
</feature>
<feature type="binding site" evidence="6">
    <location>
        <position position="101"/>
    </location>
    <ligand>
        <name>(6R)-10-formyltetrahydrofolate</name>
        <dbReference type="ChEBI" id="CHEBI:195366"/>
    </ligand>
</feature>
<dbReference type="HAMAP" id="MF_01930">
    <property type="entry name" value="PurN"/>
    <property type="match status" value="1"/>
</dbReference>
<accession>A0A3E2BML4</accession>
<feature type="domain" description="Formyl transferase N-terminal" evidence="7">
    <location>
        <begin position="2"/>
        <end position="176"/>
    </location>
</feature>
<sequence length="195" mass="22044">MLSGRGSNFRAIHEAMLAGKINADIVLVFSNKAEAPGLQTARERGLETLHLDPKSFPSKEAYDAAIVEELKKREVDLVCLAGYMKIITPLFCQAFRNRIMNIHPALLPSFPGLHAQKQAVDYGVRYSGATVHFVWEEVDAGPIILQAVVPVHQDDTEETLAERILEWEHKIYPEAVRLYFEGRLEVRGRKVYIMD</sequence>
<evidence type="ECO:0000313" key="8">
    <source>
        <dbReference type="EMBL" id="RFT15944.1"/>
    </source>
</evidence>
<dbReference type="NCBIfam" id="TIGR00639">
    <property type="entry name" value="PurN"/>
    <property type="match status" value="1"/>
</dbReference>
<proteinExistence type="inferred from homology"/>
<dbReference type="InterPro" id="IPR002376">
    <property type="entry name" value="Formyl_transf_N"/>
</dbReference>
<feature type="binding site" evidence="6">
    <location>
        <begin position="84"/>
        <end position="87"/>
    </location>
    <ligand>
        <name>(6R)-10-formyltetrahydrofolate</name>
        <dbReference type="ChEBI" id="CHEBI:195366"/>
    </ligand>
</feature>
<dbReference type="SUPFAM" id="SSF53328">
    <property type="entry name" value="Formyltransferase"/>
    <property type="match status" value="1"/>
</dbReference>
<dbReference type="Proteomes" id="UP000257323">
    <property type="component" value="Unassembled WGS sequence"/>
</dbReference>
<evidence type="ECO:0000256" key="2">
    <source>
        <dbReference type="ARBA" id="ARBA00022679"/>
    </source>
</evidence>
<feature type="site" description="Raises pKa of active site His" evidence="6">
    <location>
        <position position="139"/>
    </location>
</feature>
<dbReference type="PANTHER" id="PTHR43369:SF2">
    <property type="entry name" value="PHOSPHORIBOSYLGLYCINAMIDE FORMYLTRANSFERASE"/>
    <property type="match status" value="1"/>
</dbReference>
<dbReference type="UniPathway" id="UPA00074">
    <property type="reaction ID" value="UER00126"/>
</dbReference>
<dbReference type="AlphaFoldDB" id="A0A3E2BML4"/>
<protein>
    <recommendedName>
        <fullName evidence="6">Phosphoribosylglycinamide formyltransferase</fullName>
        <ecNumber evidence="6">2.1.2.2</ecNumber>
    </recommendedName>
    <alternativeName>
        <fullName evidence="6">5'-phosphoribosylglycinamide transformylase</fullName>
    </alternativeName>
    <alternativeName>
        <fullName evidence="6">GAR transformylase</fullName>
        <shortName evidence="6">GART</shortName>
    </alternativeName>
</protein>
<evidence type="ECO:0000259" key="7">
    <source>
        <dbReference type="Pfam" id="PF00551"/>
    </source>
</evidence>
<dbReference type="GO" id="GO:0006189">
    <property type="term" value="P:'de novo' IMP biosynthetic process"/>
    <property type="evidence" value="ECO:0007669"/>
    <property type="project" value="UniProtKB-UniRule"/>
</dbReference>
<evidence type="ECO:0000313" key="9">
    <source>
        <dbReference type="Proteomes" id="UP000257323"/>
    </source>
</evidence>
<organism evidence="8 9">
    <name type="scientific">Candidatus Saccharicenans subterraneus</name>
    <dbReference type="NCBI Taxonomy" id="2508984"/>
    <lineage>
        <taxon>Bacteria</taxon>
        <taxon>Candidatus Aminicenantota</taxon>
        <taxon>Candidatus Aminicenantia</taxon>
        <taxon>Candidatus Aminicenantales</taxon>
        <taxon>Candidatus Saccharicenantaceae</taxon>
        <taxon>Candidatus Saccharicenans</taxon>
    </lineage>
</organism>
<dbReference type="FunFam" id="3.40.50.170:FF:000007">
    <property type="entry name" value="Phosphoribosylglycinamide formyltransferase"/>
    <property type="match status" value="1"/>
</dbReference>
<evidence type="ECO:0000256" key="1">
    <source>
        <dbReference type="ARBA" id="ARBA00005054"/>
    </source>
</evidence>
<feature type="active site" description="Proton donor" evidence="6">
    <location>
        <position position="103"/>
    </location>
</feature>
<dbReference type="InterPro" id="IPR001555">
    <property type="entry name" value="GART_AS"/>
</dbReference>
<evidence type="ECO:0000256" key="4">
    <source>
        <dbReference type="ARBA" id="ARBA00038440"/>
    </source>
</evidence>
<comment type="caution">
    <text evidence="8">The sequence shown here is derived from an EMBL/GenBank/DDBJ whole genome shotgun (WGS) entry which is preliminary data.</text>
</comment>
<name>A0A3E2BML4_9BACT</name>
<dbReference type="PROSITE" id="PS00373">
    <property type="entry name" value="GART"/>
    <property type="match status" value="1"/>
</dbReference>